<dbReference type="Pfam" id="PF10103">
    <property type="entry name" value="Zincin_2"/>
    <property type="match status" value="1"/>
</dbReference>
<dbReference type="Gene3D" id="1.20.150.30">
    <property type="entry name" value="Zincin-like metallopeptidase, N-terminal domain"/>
    <property type="match status" value="1"/>
</dbReference>
<dbReference type="PANTHER" id="PTHR39420">
    <property type="match status" value="1"/>
</dbReference>
<dbReference type="RefSeq" id="WP_074428522.1">
    <property type="nucleotide sequence ID" value="NZ_JDUS01000006.1"/>
</dbReference>
<evidence type="ECO:0008006" key="4">
    <source>
        <dbReference type="Google" id="ProtNLM"/>
    </source>
</evidence>
<evidence type="ECO:0000313" key="3">
    <source>
        <dbReference type="Proteomes" id="UP000029096"/>
    </source>
</evidence>
<dbReference type="InterPro" id="IPR042271">
    <property type="entry name" value="Zinicin_2_N"/>
</dbReference>
<dbReference type="eggNOG" id="COG5282">
    <property type="taxonomic scope" value="Bacteria"/>
</dbReference>
<name>A0A086ZGJ8_9BIFI</name>
<dbReference type="STRING" id="1437606.BBOH_0938"/>
<accession>A0A086ZGJ8</accession>
<dbReference type="OrthoDB" id="8478472at2"/>
<evidence type="ECO:0000256" key="1">
    <source>
        <dbReference type="SAM" id="MobiDB-lite"/>
    </source>
</evidence>
<dbReference type="SUPFAM" id="SSF55486">
    <property type="entry name" value="Metalloproteases ('zincins'), catalytic domain"/>
    <property type="match status" value="1"/>
</dbReference>
<dbReference type="PANTHER" id="PTHR39420:SF2">
    <property type="entry name" value="HYDROLASE"/>
    <property type="match status" value="1"/>
</dbReference>
<protein>
    <recommendedName>
        <fullName evidence="4">Hydrolase</fullName>
    </recommendedName>
</protein>
<feature type="region of interest" description="Disordered" evidence="1">
    <location>
        <begin position="490"/>
        <end position="574"/>
    </location>
</feature>
<feature type="compositionally biased region" description="Basic and acidic residues" evidence="1">
    <location>
        <begin position="417"/>
        <end position="430"/>
    </location>
</feature>
<keyword evidence="3" id="KW-1185">Reference proteome</keyword>
<reference evidence="2 3" key="1">
    <citation type="submission" date="2014-03" db="EMBL/GenBank/DDBJ databases">
        <title>Genomics of Bifidobacteria.</title>
        <authorList>
            <person name="Ventura M."/>
            <person name="Milani C."/>
            <person name="Lugli G.A."/>
        </authorList>
    </citation>
    <scope>NUCLEOTIDE SEQUENCE [LARGE SCALE GENOMIC DNA]</scope>
    <source>
        <strain evidence="2 3">DSM 22767</strain>
    </source>
</reference>
<dbReference type="AlphaFoldDB" id="A0A086ZGJ8"/>
<feature type="compositionally biased region" description="Polar residues" evidence="1">
    <location>
        <begin position="524"/>
        <end position="538"/>
    </location>
</feature>
<proteinExistence type="predicted"/>
<feature type="compositionally biased region" description="Low complexity" evidence="1">
    <location>
        <begin position="459"/>
        <end position="471"/>
    </location>
</feature>
<gene>
    <name evidence="2" type="ORF">BBOH_0938</name>
</gene>
<dbReference type="InterPro" id="IPR018766">
    <property type="entry name" value="Zinicin_2"/>
</dbReference>
<feature type="region of interest" description="Disordered" evidence="1">
    <location>
        <begin position="417"/>
        <end position="477"/>
    </location>
</feature>
<sequence>MDENAIHQWLVECFGPIQGNMAFQQLNSLPDGVKDQIMSQDPEQLPKPSEVHALMQAFTASGLNTVNDMERTTEEGPINVRLASSIALAQANDESSEQTVSAAQGQAVRQAMSEANLWLDTTCSLDPAPGEPQVFTRADWVNATLDSWAKFASPVEQSVSDALSSVITDRFGDSFGEGGMAKIFAGPIPIDIPESMNSPAAIIRLMGNMAYSMQLGHAAGELSHKVRGSFDQGIALQSNPAGALIAQNATEYAKSLQIDESEVLSFLALGEAAHARLFAQVPWLMPRFEALIGKYSRGVDIDLDAVEEQLRDAASMDPESISGAVDLSKVGIPDTPEQQEAVASLETLLALVEGWVDCVTWRAGMAHLPHIDQLREMMRRDRAVGGPAEQTFENLLGIHLQPKRMREAAAEWERIGTTEGDKARDAKWSHPDLLPTLPAEEADSGDMTVPAAPTSGDDTAAAVSETTSASAQDSTDAIDWDAELSKLLDEDDDEKRSSKRDFLNRKDGKPNDVDGTDRFDSEGNAHNVSTDPSDTSHASDGLPHNTNEANRADDADNDGGENTGDGTEGFTDRQ</sequence>
<organism evidence="2 3">
    <name type="scientific">Bifidobacterium bohemicum DSM 22767</name>
    <dbReference type="NCBI Taxonomy" id="1437606"/>
    <lineage>
        <taxon>Bacteria</taxon>
        <taxon>Bacillati</taxon>
        <taxon>Actinomycetota</taxon>
        <taxon>Actinomycetes</taxon>
        <taxon>Bifidobacteriales</taxon>
        <taxon>Bifidobacteriaceae</taxon>
        <taxon>Bifidobacterium</taxon>
    </lineage>
</organism>
<comment type="caution">
    <text evidence="2">The sequence shown here is derived from an EMBL/GenBank/DDBJ whole genome shotgun (WGS) entry which is preliminary data.</text>
</comment>
<feature type="compositionally biased region" description="Basic and acidic residues" evidence="1">
    <location>
        <begin position="490"/>
        <end position="523"/>
    </location>
</feature>
<dbReference type="Proteomes" id="UP000029096">
    <property type="component" value="Unassembled WGS sequence"/>
</dbReference>
<evidence type="ECO:0000313" key="2">
    <source>
        <dbReference type="EMBL" id="KFI45648.1"/>
    </source>
</evidence>
<dbReference type="EMBL" id="JGYP01000002">
    <property type="protein sequence ID" value="KFI45648.1"/>
    <property type="molecule type" value="Genomic_DNA"/>
</dbReference>
<dbReference type="NCBIfam" id="TIGR03624">
    <property type="entry name" value="putative hydrolase"/>
    <property type="match status" value="1"/>
</dbReference>